<organism evidence="2 3">
    <name type="scientific">Nitrospirillum amazonense</name>
    <dbReference type="NCBI Taxonomy" id="28077"/>
    <lineage>
        <taxon>Bacteria</taxon>
        <taxon>Pseudomonadati</taxon>
        <taxon>Pseudomonadota</taxon>
        <taxon>Alphaproteobacteria</taxon>
        <taxon>Rhodospirillales</taxon>
        <taxon>Azospirillaceae</taxon>
        <taxon>Nitrospirillum</taxon>
    </lineage>
</organism>
<dbReference type="InterPro" id="IPR002145">
    <property type="entry name" value="CopG"/>
</dbReference>
<feature type="domain" description="Ribbon-helix-helix protein CopG" evidence="1">
    <location>
        <begin position="4"/>
        <end position="35"/>
    </location>
</feature>
<reference evidence="2 3" key="1">
    <citation type="submission" date="2019-06" db="EMBL/GenBank/DDBJ databases">
        <title>Genomic Encyclopedia of Type Strains, Phase IV (KMG-V): Genome sequencing to study the core and pangenomes of soil and plant-associated prokaryotes.</title>
        <authorList>
            <person name="Whitman W."/>
        </authorList>
    </citation>
    <scope>NUCLEOTIDE SEQUENCE [LARGE SCALE GENOMIC DNA]</scope>
    <source>
        <strain evidence="2 3">BR 11880</strain>
    </source>
</reference>
<dbReference type="Proteomes" id="UP000319859">
    <property type="component" value="Unassembled WGS sequence"/>
</dbReference>
<evidence type="ECO:0000259" key="1">
    <source>
        <dbReference type="Pfam" id="PF01402"/>
    </source>
</evidence>
<name>A0A560FB44_9PROT</name>
<evidence type="ECO:0000313" key="2">
    <source>
        <dbReference type="EMBL" id="TWB18841.1"/>
    </source>
</evidence>
<comment type="caution">
    <text evidence="2">The sequence shown here is derived from an EMBL/GenBank/DDBJ whole genome shotgun (WGS) entry which is preliminary data.</text>
</comment>
<proteinExistence type="predicted"/>
<sequence length="61" mass="7024">MLMPVDMIERLAGIAKDAGTNRSQLIRQIVSDFLNYVWANGIRFNGSTLGFRHRPLFDERD</sequence>
<evidence type="ECO:0000313" key="3">
    <source>
        <dbReference type="Proteomes" id="UP000319859"/>
    </source>
</evidence>
<gene>
    <name evidence="2" type="ORF">FBZ89_109228</name>
</gene>
<dbReference type="Pfam" id="PF01402">
    <property type="entry name" value="RHH_1"/>
    <property type="match status" value="1"/>
</dbReference>
<dbReference type="EMBL" id="VITN01000009">
    <property type="protein sequence ID" value="TWB18841.1"/>
    <property type="molecule type" value="Genomic_DNA"/>
</dbReference>
<dbReference type="GO" id="GO:0006355">
    <property type="term" value="P:regulation of DNA-templated transcription"/>
    <property type="evidence" value="ECO:0007669"/>
    <property type="project" value="InterPro"/>
</dbReference>
<protein>
    <submittedName>
        <fullName evidence="2">Ribbon-helix-helix CopG family protein</fullName>
    </submittedName>
</protein>
<dbReference type="AlphaFoldDB" id="A0A560FB44"/>
<accession>A0A560FB44</accession>